<dbReference type="AlphaFoldDB" id="A0A175JWL6"/>
<dbReference type="EMBL" id="BDEQ01000001">
    <property type="protein sequence ID" value="GAT97855.1"/>
    <property type="molecule type" value="Genomic_DNA"/>
</dbReference>
<dbReference type="VEuPathDB" id="AmoebaDB:EHI8A_170670"/>
<dbReference type="Proteomes" id="UP000078387">
    <property type="component" value="Unassembled WGS sequence"/>
</dbReference>
<comment type="caution">
    <text evidence="1">The sequence shown here is derived from an EMBL/GenBank/DDBJ whole genome shotgun (WGS) entry which is preliminary data.</text>
</comment>
<accession>A0A175JWL6</accession>
<proteinExistence type="predicted"/>
<dbReference type="VEuPathDB" id="AmoebaDB:EHI7A_142250"/>
<evidence type="ECO:0000313" key="1">
    <source>
        <dbReference type="EMBL" id="GAT97855.1"/>
    </source>
</evidence>
<dbReference type="VEuPathDB" id="AmoebaDB:EHI5A_070050"/>
<dbReference type="VEuPathDB" id="AmoebaDB:EHI_185570"/>
<sequence length="86" mass="10208">MSISREEFEKLIDEGKIDKAVEALRKRQEIINQFQNKTLQNEIITPRLTEDPTIPQSPIEKRNSRGMSAFRPVYLIKDYFKYNYKG</sequence>
<protein>
    <submittedName>
        <fullName evidence="1">Uncharacterized protein</fullName>
    </submittedName>
</protein>
<evidence type="ECO:0000313" key="2">
    <source>
        <dbReference type="Proteomes" id="UP000078387"/>
    </source>
</evidence>
<reference evidence="1 2" key="1">
    <citation type="submission" date="2016-05" db="EMBL/GenBank/DDBJ databases">
        <title>First whole genome sequencing of Entamoeba histolytica HM1:IMSS-clone-6.</title>
        <authorList>
            <person name="Mukherjee Avik.K."/>
            <person name="Izumyama S."/>
            <person name="Nakada-Tsukui K."/>
            <person name="Nozaki T."/>
        </authorList>
    </citation>
    <scope>NUCLEOTIDE SEQUENCE [LARGE SCALE GENOMIC DNA]</scope>
    <source>
        <strain evidence="1 2">HM1:IMSS clone 6</strain>
    </source>
</reference>
<dbReference type="VEuPathDB" id="AmoebaDB:KM1_083960"/>
<name>A0A175JWL6_ENTHI</name>
<gene>
    <name evidence="1" type="ORF">CL6EHI_185570</name>
</gene>
<organism evidence="1 2">
    <name type="scientific">Entamoeba histolytica</name>
    <dbReference type="NCBI Taxonomy" id="5759"/>
    <lineage>
        <taxon>Eukaryota</taxon>
        <taxon>Amoebozoa</taxon>
        <taxon>Evosea</taxon>
        <taxon>Archamoebae</taxon>
        <taxon>Mastigamoebida</taxon>
        <taxon>Entamoebidae</taxon>
        <taxon>Entamoeba</taxon>
    </lineage>
</organism>